<organism evidence="1">
    <name type="scientific">Pseudomonas marincola</name>
    <dbReference type="NCBI Taxonomy" id="437900"/>
    <lineage>
        <taxon>Bacteria</taxon>
        <taxon>Pseudomonadati</taxon>
        <taxon>Pseudomonadota</taxon>
        <taxon>Gammaproteobacteria</taxon>
        <taxon>Pseudomonadales</taxon>
        <taxon>Pseudomonadaceae</taxon>
        <taxon>Pseudomonas</taxon>
    </lineage>
</organism>
<proteinExistence type="predicted"/>
<dbReference type="AlphaFoldDB" id="A0A653E5N6"/>
<dbReference type="EMBL" id="LR215729">
    <property type="protein sequence ID" value="VEV97346.1"/>
    <property type="molecule type" value="Genomic_DNA"/>
</dbReference>
<name>A0A653E5N6_9PSED</name>
<evidence type="ECO:0000313" key="1">
    <source>
        <dbReference type="EMBL" id="VEV97346.1"/>
    </source>
</evidence>
<accession>A0A653E5N6</accession>
<gene>
    <name evidence="1" type="ORF">PMYSY11_2300</name>
</gene>
<sequence>MTGLSLADTRGTTLTYSDLHCTIAVGFLSFELGDAIRFDLNDRNRNGDTFFGENTGHTAFTTDYTNSHVVNLMSVRGFHPLWPPISERYTTKTQVLAEADLHFHASRKVELHQRINGFIRWLDDVQYTLMGPNFKLIARVFVDVRRSKNCEPLFASWQWNRTTHLSTSTFRGFHDFLG</sequence>
<reference evidence="1" key="1">
    <citation type="submission" date="2019-02" db="EMBL/GenBank/DDBJ databases">
        <authorList>
            <consortium name="Genoscope - CEA"/>
            <person name="William W."/>
        </authorList>
    </citation>
    <scope>NUCLEOTIDE SEQUENCE [LARGE SCALE GENOMIC DNA]</scope>
    <source>
        <strain evidence="1">YSy11</strain>
    </source>
</reference>
<protein>
    <submittedName>
        <fullName evidence="1">Uncharacterized protein</fullName>
    </submittedName>
</protein>